<feature type="transmembrane region" description="Helical" evidence="1">
    <location>
        <begin position="79"/>
        <end position="97"/>
    </location>
</feature>
<feature type="transmembrane region" description="Helical" evidence="1">
    <location>
        <begin position="175"/>
        <end position="200"/>
    </location>
</feature>
<gene>
    <name evidence="3" type="ORF">QQ002_11410</name>
</gene>
<keyword evidence="1" id="KW-0472">Membrane</keyword>
<evidence type="ECO:0000259" key="2">
    <source>
        <dbReference type="Pfam" id="PF02517"/>
    </source>
</evidence>
<comment type="caution">
    <text evidence="3">The sequence shown here is derived from an EMBL/GenBank/DDBJ whole genome shotgun (WGS) entry which is preliminary data.</text>
</comment>
<protein>
    <submittedName>
        <fullName evidence="3">CPBP family intramembrane metalloprotease</fullName>
        <ecNumber evidence="3">3.4.-.-</ecNumber>
    </submittedName>
</protein>
<dbReference type="Proteomes" id="UP001172756">
    <property type="component" value="Unassembled WGS sequence"/>
</dbReference>
<dbReference type="Pfam" id="PF02517">
    <property type="entry name" value="Rce1-like"/>
    <property type="match status" value="1"/>
</dbReference>
<feature type="transmembrane region" description="Helical" evidence="1">
    <location>
        <begin position="140"/>
        <end position="163"/>
    </location>
</feature>
<evidence type="ECO:0000313" key="4">
    <source>
        <dbReference type="Proteomes" id="UP001172756"/>
    </source>
</evidence>
<dbReference type="InterPro" id="IPR003675">
    <property type="entry name" value="Rce1/LyrA-like_dom"/>
</dbReference>
<keyword evidence="3" id="KW-0378">Hydrolase</keyword>
<dbReference type="GO" id="GO:0004175">
    <property type="term" value="F:endopeptidase activity"/>
    <property type="evidence" value="ECO:0007669"/>
    <property type="project" value="UniProtKB-ARBA"/>
</dbReference>
<feature type="domain" description="CAAX prenyl protease 2/Lysostaphin resistance protein A-like" evidence="2">
    <location>
        <begin position="111"/>
        <end position="206"/>
    </location>
</feature>
<dbReference type="GO" id="GO:0008237">
    <property type="term" value="F:metallopeptidase activity"/>
    <property type="evidence" value="ECO:0007669"/>
    <property type="project" value="UniProtKB-KW"/>
</dbReference>
<reference evidence="3 4" key="1">
    <citation type="submission" date="2023-06" db="EMBL/GenBank/DDBJ databases">
        <title>SYSU T0a273.</title>
        <authorList>
            <person name="Gao L."/>
            <person name="Fang B.-Z."/>
            <person name="Li W.-J."/>
        </authorList>
    </citation>
    <scope>NUCLEOTIDE SEQUENCE [LARGE SCALE GENOMIC DNA]</scope>
    <source>
        <strain evidence="3 4">SYSU T0a273</strain>
    </source>
</reference>
<sequence>MLADAPVVAGLIIFIAYVAVVAVLWRVNRVDYAAIAASRTSVVRGLVVPIGAGLVLLAAATTALGWWPEVLSQPRTGPAWLLVLPVLFAVVAIVNVARIDHRALGASRAGLLAGGTLLVGAAEELLARGVLVVAAQEAGWSLTIVWLFSTALFSLLHAINVLFGMPWKAMLAQLVMSFLGGTVFFVTLMATGSLLVGVIVHALWDFGTLAHQGVGSKPPALASGGLLLLYLLGIAGIVVLLVA</sequence>
<feature type="transmembrane region" description="Helical" evidence="1">
    <location>
        <begin position="6"/>
        <end position="25"/>
    </location>
</feature>
<name>A0AB35MK47_9MICO</name>
<feature type="transmembrane region" description="Helical" evidence="1">
    <location>
        <begin position="220"/>
        <end position="242"/>
    </location>
</feature>
<dbReference type="EC" id="3.4.-.-" evidence="3"/>
<keyword evidence="3" id="KW-0645">Protease</keyword>
<accession>A0AB35MK47</accession>
<dbReference type="GO" id="GO:0080120">
    <property type="term" value="P:CAAX-box protein maturation"/>
    <property type="evidence" value="ECO:0007669"/>
    <property type="project" value="UniProtKB-ARBA"/>
</dbReference>
<dbReference type="RefSeq" id="WP_301160795.1">
    <property type="nucleotide sequence ID" value="NZ_JAUHQB010000009.1"/>
</dbReference>
<keyword evidence="3" id="KW-0482">Metalloprotease</keyword>
<dbReference type="AlphaFoldDB" id="A0AB35MK47"/>
<feature type="transmembrane region" description="Helical" evidence="1">
    <location>
        <begin position="109"/>
        <end position="134"/>
    </location>
</feature>
<organism evidence="3 4">
    <name type="scientific">Demequina lignilytica</name>
    <dbReference type="NCBI Taxonomy" id="3051663"/>
    <lineage>
        <taxon>Bacteria</taxon>
        <taxon>Bacillati</taxon>
        <taxon>Actinomycetota</taxon>
        <taxon>Actinomycetes</taxon>
        <taxon>Micrococcales</taxon>
        <taxon>Demequinaceae</taxon>
        <taxon>Demequina</taxon>
    </lineage>
</organism>
<proteinExistence type="predicted"/>
<evidence type="ECO:0000313" key="3">
    <source>
        <dbReference type="EMBL" id="MDN4484148.1"/>
    </source>
</evidence>
<feature type="transmembrane region" description="Helical" evidence="1">
    <location>
        <begin position="46"/>
        <end position="67"/>
    </location>
</feature>
<keyword evidence="1" id="KW-0812">Transmembrane</keyword>
<dbReference type="EMBL" id="JAUHQB010000009">
    <property type="protein sequence ID" value="MDN4484148.1"/>
    <property type="molecule type" value="Genomic_DNA"/>
</dbReference>
<keyword evidence="1" id="KW-1133">Transmembrane helix</keyword>
<evidence type="ECO:0000256" key="1">
    <source>
        <dbReference type="SAM" id="Phobius"/>
    </source>
</evidence>